<dbReference type="InterPro" id="IPR020556">
    <property type="entry name" value="Amidase_CS"/>
</dbReference>
<feature type="domain" description="Amidase" evidence="2">
    <location>
        <begin position="23"/>
        <end position="432"/>
    </location>
</feature>
<proteinExistence type="inferred from homology"/>
<dbReference type="NCBIfam" id="NF004717">
    <property type="entry name" value="PRK06061.1"/>
    <property type="match status" value="1"/>
</dbReference>
<dbReference type="SUPFAM" id="SSF75304">
    <property type="entry name" value="Amidase signature (AS) enzymes"/>
    <property type="match status" value="1"/>
</dbReference>
<evidence type="ECO:0000313" key="4">
    <source>
        <dbReference type="Proteomes" id="UP000292003"/>
    </source>
</evidence>
<dbReference type="RefSeq" id="WP_130475056.1">
    <property type="nucleotide sequence ID" value="NZ_SFCC01000004.1"/>
</dbReference>
<organism evidence="3 4">
    <name type="scientific">Amycolatopsis suaedae</name>
    <dbReference type="NCBI Taxonomy" id="2510978"/>
    <lineage>
        <taxon>Bacteria</taxon>
        <taxon>Bacillati</taxon>
        <taxon>Actinomycetota</taxon>
        <taxon>Actinomycetes</taxon>
        <taxon>Pseudonocardiales</taxon>
        <taxon>Pseudonocardiaceae</taxon>
        <taxon>Amycolatopsis</taxon>
    </lineage>
</organism>
<dbReference type="AlphaFoldDB" id="A0A4Q7JD99"/>
<keyword evidence="3" id="KW-0378">Hydrolase</keyword>
<comment type="similarity">
    <text evidence="1">Belongs to the amidase family.</text>
</comment>
<dbReference type="Gene3D" id="3.90.1300.10">
    <property type="entry name" value="Amidase signature (AS) domain"/>
    <property type="match status" value="1"/>
</dbReference>
<accession>A0A4Q7JD99</accession>
<dbReference type="InterPro" id="IPR036928">
    <property type="entry name" value="AS_sf"/>
</dbReference>
<reference evidence="3 4" key="1">
    <citation type="submission" date="2019-02" db="EMBL/GenBank/DDBJ databases">
        <title>Draft genome sequence of Amycolatopsis sp. 8-3EHSu isolated from roots of Suaeda maritima.</title>
        <authorList>
            <person name="Duangmal K."/>
            <person name="Chantavorakit T."/>
        </authorList>
    </citation>
    <scope>NUCLEOTIDE SEQUENCE [LARGE SCALE GENOMIC DNA]</scope>
    <source>
        <strain evidence="3 4">8-3EHSu</strain>
    </source>
</reference>
<protein>
    <submittedName>
        <fullName evidence="3">Amidase</fullName>
        <ecNumber evidence="3">3.5.1.4</ecNumber>
    </submittedName>
</protein>
<sequence length="452" mass="47557">MPEAGLADLAARLADGTVTSAELTAGTFADLDATEPKLNAFRRLRREDALAEAAEADRRLARGERAPLLGVPVAIKDDVDITGLPTAFGCPGDFPVATSDSAVVHNLRSAGAVIIGKTNTPELGQWPFTEGPAFGATRNPWQLDHTPGGSSGGSAAAVAAGVVPAALGSDGAGSIRIPSAWTNLVGIKPQTGRVPVAPARELFHGLTVIGPLARTVGDAALLLDVASGTDGVFTAAAGRDPGRLRIGLSTVLPFTATRTSLDPVVEKATRRIADVLAGLGHEVVDIRPNFSLVGVNFLPRSLAGVRDWCLRVPDRSLLDPRTLANMRHGKHLAPALRLVRAAEPLLHRQFRSIFRKVDVVLAPTTATPPPRIGHFDGLTNWETDQAITAACPYAWPWNVLGWPGVNVPAGLTEDGLPLGAQLLGPAESEARLISLAAHLESAERWQDRRPPR</sequence>
<dbReference type="GO" id="GO:0004040">
    <property type="term" value="F:amidase activity"/>
    <property type="evidence" value="ECO:0007669"/>
    <property type="project" value="UniProtKB-EC"/>
</dbReference>
<dbReference type="EC" id="3.5.1.4" evidence="3"/>
<dbReference type="PANTHER" id="PTHR11895:SF7">
    <property type="entry name" value="GLUTAMYL-TRNA(GLN) AMIDOTRANSFERASE SUBUNIT A, MITOCHONDRIAL"/>
    <property type="match status" value="1"/>
</dbReference>
<dbReference type="Proteomes" id="UP000292003">
    <property type="component" value="Unassembled WGS sequence"/>
</dbReference>
<gene>
    <name evidence="3" type="ORF">EWH70_10260</name>
</gene>
<evidence type="ECO:0000256" key="1">
    <source>
        <dbReference type="ARBA" id="ARBA00009199"/>
    </source>
</evidence>
<dbReference type="PANTHER" id="PTHR11895">
    <property type="entry name" value="TRANSAMIDASE"/>
    <property type="match status" value="1"/>
</dbReference>
<dbReference type="OrthoDB" id="5175573at2"/>
<keyword evidence="4" id="KW-1185">Reference proteome</keyword>
<dbReference type="Pfam" id="PF01425">
    <property type="entry name" value="Amidase"/>
    <property type="match status" value="1"/>
</dbReference>
<dbReference type="InterPro" id="IPR000120">
    <property type="entry name" value="Amidase"/>
</dbReference>
<evidence type="ECO:0000259" key="2">
    <source>
        <dbReference type="Pfam" id="PF01425"/>
    </source>
</evidence>
<name>A0A4Q7JD99_9PSEU</name>
<evidence type="ECO:0000313" key="3">
    <source>
        <dbReference type="EMBL" id="RZQ64344.1"/>
    </source>
</evidence>
<comment type="caution">
    <text evidence="3">The sequence shown here is derived from an EMBL/GenBank/DDBJ whole genome shotgun (WGS) entry which is preliminary data.</text>
</comment>
<dbReference type="InterPro" id="IPR023631">
    <property type="entry name" value="Amidase_dom"/>
</dbReference>
<dbReference type="EMBL" id="SFCC01000004">
    <property type="protein sequence ID" value="RZQ64344.1"/>
    <property type="molecule type" value="Genomic_DNA"/>
</dbReference>
<dbReference type="PROSITE" id="PS00571">
    <property type="entry name" value="AMIDASES"/>
    <property type="match status" value="1"/>
</dbReference>